<sequence length="183" mass="19773">MATTTPVRERTRREIVQQAMVLFQSKGYSATSLQDIATAAGCSKATVLYHFNGKPAVLSAVLEPSRAALAELNAAAAELPPAEAQELAITRFVELAVEFRGVVNVLQDVLPTIDEMPEFTDLIAAGLRLTEFLAGSDDPLERALAEFAINGLLGECRHSGERTDTELHALCDTALRRILRLPA</sequence>
<dbReference type="Proteomes" id="UP000295818">
    <property type="component" value="Unassembled WGS sequence"/>
</dbReference>
<keyword evidence="7" id="KW-1185">Reference proteome</keyword>
<name>A0ABY2BVH1_9ACTN</name>
<evidence type="ECO:0000259" key="5">
    <source>
        <dbReference type="PROSITE" id="PS50977"/>
    </source>
</evidence>
<dbReference type="PANTHER" id="PTHR30055:SF234">
    <property type="entry name" value="HTH-TYPE TRANSCRIPTIONAL REGULATOR BETI"/>
    <property type="match status" value="1"/>
</dbReference>
<dbReference type="RefSeq" id="WP_132186851.1">
    <property type="nucleotide sequence ID" value="NZ_SLWM01000001.1"/>
</dbReference>
<dbReference type="InterPro" id="IPR001647">
    <property type="entry name" value="HTH_TetR"/>
</dbReference>
<evidence type="ECO:0000256" key="4">
    <source>
        <dbReference type="PROSITE-ProRule" id="PRU00335"/>
    </source>
</evidence>
<dbReference type="PANTHER" id="PTHR30055">
    <property type="entry name" value="HTH-TYPE TRANSCRIPTIONAL REGULATOR RUTR"/>
    <property type="match status" value="1"/>
</dbReference>
<organism evidence="6 7">
    <name type="scientific">Kribbella orskensis</name>
    <dbReference type="NCBI Taxonomy" id="2512216"/>
    <lineage>
        <taxon>Bacteria</taxon>
        <taxon>Bacillati</taxon>
        <taxon>Actinomycetota</taxon>
        <taxon>Actinomycetes</taxon>
        <taxon>Propionibacteriales</taxon>
        <taxon>Kribbellaceae</taxon>
        <taxon>Kribbella</taxon>
    </lineage>
</organism>
<accession>A0ABY2BVH1</accession>
<evidence type="ECO:0000256" key="1">
    <source>
        <dbReference type="ARBA" id="ARBA00023015"/>
    </source>
</evidence>
<evidence type="ECO:0000313" key="6">
    <source>
        <dbReference type="EMBL" id="TCO32227.1"/>
    </source>
</evidence>
<comment type="caution">
    <text evidence="6">The sequence shown here is derived from an EMBL/GenBank/DDBJ whole genome shotgun (WGS) entry which is preliminary data.</text>
</comment>
<evidence type="ECO:0000256" key="3">
    <source>
        <dbReference type="ARBA" id="ARBA00023163"/>
    </source>
</evidence>
<dbReference type="EMBL" id="SLWM01000001">
    <property type="protein sequence ID" value="TCO32227.1"/>
    <property type="molecule type" value="Genomic_DNA"/>
</dbReference>
<dbReference type="Pfam" id="PF00440">
    <property type="entry name" value="TetR_N"/>
    <property type="match status" value="1"/>
</dbReference>
<dbReference type="Gene3D" id="1.10.357.10">
    <property type="entry name" value="Tetracycline Repressor, domain 2"/>
    <property type="match status" value="1"/>
</dbReference>
<proteinExistence type="predicted"/>
<evidence type="ECO:0000313" key="7">
    <source>
        <dbReference type="Proteomes" id="UP000295818"/>
    </source>
</evidence>
<keyword evidence="2 4" id="KW-0238">DNA-binding</keyword>
<dbReference type="SUPFAM" id="SSF46689">
    <property type="entry name" value="Homeodomain-like"/>
    <property type="match status" value="1"/>
</dbReference>
<gene>
    <name evidence="6" type="ORF">EV644_101870</name>
</gene>
<dbReference type="InterPro" id="IPR009057">
    <property type="entry name" value="Homeodomain-like_sf"/>
</dbReference>
<reference evidence="6 7" key="1">
    <citation type="journal article" date="2015" name="Stand. Genomic Sci.">
        <title>Genomic Encyclopedia of Bacterial and Archaeal Type Strains, Phase III: the genomes of soil and plant-associated and newly described type strains.</title>
        <authorList>
            <person name="Whitman W.B."/>
            <person name="Woyke T."/>
            <person name="Klenk H.P."/>
            <person name="Zhou Y."/>
            <person name="Lilburn T.G."/>
            <person name="Beck B.J."/>
            <person name="De Vos P."/>
            <person name="Vandamme P."/>
            <person name="Eisen J.A."/>
            <person name="Garrity G."/>
            <person name="Hugenholtz P."/>
            <person name="Kyrpides N.C."/>
        </authorList>
    </citation>
    <scope>NUCLEOTIDE SEQUENCE [LARGE SCALE GENOMIC DNA]</scope>
    <source>
        <strain evidence="6 7">VKM Ac-2538</strain>
    </source>
</reference>
<feature type="domain" description="HTH tetR-type" evidence="5">
    <location>
        <begin position="9"/>
        <end position="69"/>
    </location>
</feature>
<protein>
    <submittedName>
        <fullName evidence="6">TetR family transcriptional regulator</fullName>
    </submittedName>
</protein>
<dbReference type="PRINTS" id="PR00455">
    <property type="entry name" value="HTHTETR"/>
</dbReference>
<evidence type="ECO:0000256" key="2">
    <source>
        <dbReference type="ARBA" id="ARBA00023125"/>
    </source>
</evidence>
<keyword evidence="3" id="KW-0804">Transcription</keyword>
<dbReference type="PROSITE" id="PS50977">
    <property type="entry name" value="HTH_TETR_2"/>
    <property type="match status" value="1"/>
</dbReference>
<keyword evidence="1" id="KW-0805">Transcription regulation</keyword>
<dbReference type="InterPro" id="IPR050109">
    <property type="entry name" value="HTH-type_TetR-like_transc_reg"/>
</dbReference>
<feature type="DNA-binding region" description="H-T-H motif" evidence="4">
    <location>
        <begin position="32"/>
        <end position="51"/>
    </location>
</feature>